<name>A0A7J8HH40_MOLMO</name>
<dbReference type="AlphaFoldDB" id="A0A7J8HH40"/>
<sequence length="185" mass="20403">MVPVLSALPLLEPKIPTRENWKRKPHLLGVVFNQTGVADSGVPHSNLLPLPLHLICVTGTCGLTILLVKIHSYTRGHLSTTHIADQVTGTVLEAGSPRSRCRQVRLLLRHLSVACRGLPSRVLTWSFCCVHEPLVSLCVQSSSSYKAASQIGLGSTHRTSFNLVYFFLDPISKSSNILWYWKLGL</sequence>
<organism evidence="1 2">
    <name type="scientific">Molossus molossus</name>
    <name type="common">Pallas' mastiff bat</name>
    <name type="synonym">Vespertilio molossus</name>
    <dbReference type="NCBI Taxonomy" id="27622"/>
    <lineage>
        <taxon>Eukaryota</taxon>
        <taxon>Metazoa</taxon>
        <taxon>Chordata</taxon>
        <taxon>Craniata</taxon>
        <taxon>Vertebrata</taxon>
        <taxon>Euteleostomi</taxon>
        <taxon>Mammalia</taxon>
        <taxon>Eutheria</taxon>
        <taxon>Laurasiatheria</taxon>
        <taxon>Chiroptera</taxon>
        <taxon>Yangochiroptera</taxon>
        <taxon>Molossidae</taxon>
        <taxon>Molossus</taxon>
    </lineage>
</organism>
<dbReference type="Proteomes" id="UP000550707">
    <property type="component" value="Unassembled WGS sequence"/>
</dbReference>
<evidence type="ECO:0000313" key="1">
    <source>
        <dbReference type="EMBL" id="KAF6471664.1"/>
    </source>
</evidence>
<dbReference type="EMBL" id="JACASF010000006">
    <property type="protein sequence ID" value="KAF6471664.1"/>
    <property type="molecule type" value="Genomic_DNA"/>
</dbReference>
<dbReference type="InParanoid" id="A0A7J8HH40"/>
<gene>
    <name evidence="1" type="ORF">HJG59_011036</name>
</gene>
<proteinExistence type="predicted"/>
<reference evidence="1 2" key="1">
    <citation type="journal article" date="2020" name="Nature">
        <title>Six reference-quality genomes reveal evolution of bat adaptations.</title>
        <authorList>
            <person name="Jebb D."/>
            <person name="Huang Z."/>
            <person name="Pippel M."/>
            <person name="Hughes G.M."/>
            <person name="Lavrichenko K."/>
            <person name="Devanna P."/>
            <person name="Winkler S."/>
            <person name="Jermiin L.S."/>
            <person name="Skirmuntt E.C."/>
            <person name="Katzourakis A."/>
            <person name="Burkitt-Gray L."/>
            <person name="Ray D.A."/>
            <person name="Sullivan K.A.M."/>
            <person name="Roscito J.G."/>
            <person name="Kirilenko B.M."/>
            <person name="Davalos L.M."/>
            <person name="Corthals A.P."/>
            <person name="Power M.L."/>
            <person name="Jones G."/>
            <person name="Ransome R.D."/>
            <person name="Dechmann D.K.N."/>
            <person name="Locatelli A.G."/>
            <person name="Puechmaille S.J."/>
            <person name="Fedrigo O."/>
            <person name="Jarvis E.D."/>
            <person name="Hiller M."/>
            <person name="Vernes S.C."/>
            <person name="Myers E.W."/>
            <person name="Teeling E.C."/>
        </authorList>
    </citation>
    <scope>NUCLEOTIDE SEQUENCE [LARGE SCALE GENOMIC DNA]</scope>
    <source>
        <strain evidence="1">MMolMol1</strain>
        <tissue evidence="1">Muscle</tissue>
    </source>
</reference>
<evidence type="ECO:0000313" key="2">
    <source>
        <dbReference type="Proteomes" id="UP000550707"/>
    </source>
</evidence>
<protein>
    <submittedName>
        <fullName evidence="1">Uncharacterized protein</fullName>
    </submittedName>
</protein>
<keyword evidence="2" id="KW-1185">Reference proteome</keyword>
<accession>A0A7J8HH40</accession>
<comment type="caution">
    <text evidence="1">The sequence shown here is derived from an EMBL/GenBank/DDBJ whole genome shotgun (WGS) entry which is preliminary data.</text>
</comment>